<dbReference type="EMBL" id="LNYJ01000011">
    <property type="protein sequence ID" value="KTD16129.1"/>
    <property type="molecule type" value="Genomic_DNA"/>
</dbReference>
<organism evidence="2 3">
    <name type="scientific">Legionella jordanis</name>
    <dbReference type="NCBI Taxonomy" id="456"/>
    <lineage>
        <taxon>Bacteria</taxon>
        <taxon>Pseudomonadati</taxon>
        <taxon>Pseudomonadota</taxon>
        <taxon>Gammaproteobacteria</taxon>
        <taxon>Legionellales</taxon>
        <taxon>Legionellaceae</taxon>
        <taxon>Legionella</taxon>
    </lineage>
</organism>
<dbReference type="RefSeq" id="WP_058470008.1">
    <property type="nucleotide sequence ID" value="NZ_CAAAIC010000007.1"/>
</dbReference>
<dbReference type="STRING" id="456.Ljor_0435"/>
<dbReference type="Proteomes" id="UP000055035">
    <property type="component" value="Unassembled WGS sequence"/>
</dbReference>
<reference evidence="2 3" key="1">
    <citation type="submission" date="2015-11" db="EMBL/GenBank/DDBJ databases">
        <title>Genomic analysis of 38 Legionella species identifies large and diverse effector repertoires.</title>
        <authorList>
            <person name="Burstein D."/>
            <person name="Amaro F."/>
            <person name="Zusman T."/>
            <person name="Lifshitz Z."/>
            <person name="Cohen O."/>
            <person name="Gilbert J.A."/>
            <person name="Pupko T."/>
            <person name="Shuman H.A."/>
            <person name="Segal G."/>
        </authorList>
    </citation>
    <scope>NUCLEOTIDE SEQUENCE [LARGE SCALE GENOMIC DNA]</scope>
    <source>
        <strain evidence="2 3">BL-540</strain>
    </source>
</reference>
<dbReference type="Gene3D" id="1.25.10.10">
    <property type="entry name" value="Leucine-rich Repeat Variant"/>
    <property type="match status" value="1"/>
</dbReference>
<keyword evidence="3" id="KW-1185">Reference proteome</keyword>
<evidence type="ECO:0000256" key="1">
    <source>
        <dbReference type="SAM" id="SignalP"/>
    </source>
</evidence>
<comment type="caution">
    <text evidence="2">The sequence shown here is derived from an EMBL/GenBank/DDBJ whole genome shotgun (WGS) entry which is preliminary data.</text>
</comment>
<dbReference type="InterPro" id="IPR016024">
    <property type="entry name" value="ARM-type_fold"/>
</dbReference>
<evidence type="ECO:0000313" key="2">
    <source>
        <dbReference type="EMBL" id="KTD16129.1"/>
    </source>
</evidence>
<protein>
    <recommendedName>
        <fullName evidence="4">HEAT repeat protein</fullName>
    </recommendedName>
</protein>
<dbReference type="InterPro" id="IPR011989">
    <property type="entry name" value="ARM-like"/>
</dbReference>
<keyword evidence="1" id="KW-0732">Signal</keyword>
<dbReference type="SUPFAM" id="SSF48371">
    <property type="entry name" value="ARM repeat"/>
    <property type="match status" value="1"/>
</dbReference>
<evidence type="ECO:0008006" key="4">
    <source>
        <dbReference type="Google" id="ProtNLM"/>
    </source>
</evidence>
<dbReference type="OrthoDB" id="5653336at2"/>
<feature type="signal peptide" evidence="1">
    <location>
        <begin position="1"/>
        <end position="21"/>
    </location>
</feature>
<evidence type="ECO:0000313" key="3">
    <source>
        <dbReference type="Proteomes" id="UP000055035"/>
    </source>
</evidence>
<name>A0A0W0V7L2_9GAMM</name>
<dbReference type="AlphaFoldDB" id="A0A0W0V7L2"/>
<accession>A0A0W0V7L2</accession>
<sequence length="351" mass="40436">MRGLKIALPLFAMVSSFKVAAHNLDVYGSNPKEAAHILKQYSAELIEFENFFDKITQDFMRNRDITKDIEALRPKKEALVEKIKKDGDYLYVNFDTIYYDGNKHYTTIEVIRKNQQERMRFVNSEEHVQRPPQKQDLIAKMTEFEKLQMKLFMTNQLQSNDYICPVYHCLGDFKHPQLAPYLNAFNDGVVKERTLVLNTMNHDSNPERRTSAIFLLGHLNNPKEIIALLLPQVNDKNEFVRNAAMRVIGATMAKANIEQIDVMPFIKLLDSPMDTDRNKSLLILLQAAKSEPAKTILAQQAGPQLLALLQLLQPNNHLPAYDILKRISGKEFAEYDVNAWKNWLNSVSQRA</sequence>
<gene>
    <name evidence="2" type="ORF">Ljor_0435</name>
</gene>
<proteinExistence type="predicted"/>
<feature type="chain" id="PRO_5006914513" description="HEAT repeat protein" evidence="1">
    <location>
        <begin position="22"/>
        <end position="351"/>
    </location>
</feature>
<dbReference type="PATRIC" id="fig|456.5.peg.461"/>